<gene>
    <name evidence="1" type="ORF">QTH91_05840</name>
</gene>
<sequence length="79" mass="8564">MPQSTIVEGVEVFDIPKARALAISQEYGPAMSNQKVAALLAASTNLTATQIEALPAMTYSKVCLEVMKRLVKRNEAAQR</sequence>
<evidence type="ECO:0000313" key="1">
    <source>
        <dbReference type="EMBL" id="MDM0043995.1"/>
    </source>
</evidence>
<protein>
    <recommendedName>
        <fullName evidence="3">Phage protein</fullName>
    </recommendedName>
</protein>
<proteinExistence type="predicted"/>
<evidence type="ECO:0008006" key="3">
    <source>
        <dbReference type="Google" id="ProtNLM"/>
    </source>
</evidence>
<accession>A0ABT7N7U1</accession>
<organism evidence="1 2">
    <name type="scientific">Variovorax dokdonensis</name>
    <dbReference type="NCBI Taxonomy" id="344883"/>
    <lineage>
        <taxon>Bacteria</taxon>
        <taxon>Pseudomonadati</taxon>
        <taxon>Pseudomonadota</taxon>
        <taxon>Betaproteobacteria</taxon>
        <taxon>Burkholderiales</taxon>
        <taxon>Comamonadaceae</taxon>
        <taxon>Variovorax</taxon>
    </lineage>
</organism>
<name>A0ABT7N7U1_9BURK</name>
<reference evidence="1" key="1">
    <citation type="submission" date="2023-06" db="EMBL/GenBank/DDBJ databases">
        <authorList>
            <person name="Jiang Y."/>
            <person name="Liu Q."/>
        </authorList>
    </citation>
    <scope>NUCLEOTIDE SEQUENCE</scope>
    <source>
        <strain evidence="1">CGMCC 1.12089</strain>
    </source>
</reference>
<evidence type="ECO:0000313" key="2">
    <source>
        <dbReference type="Proteomes" id="UP001174908"/>
    </source>
</evidence>
<dbReference type="Proteomes" id="UP001174908">
    <property type="component" value="Unassembled WGS sequence"/>
</dbReference>
<keyword evidence="2" id="KW-1185">Reference proteome</keyword>
<dbReference type="RefSeq" id="WP_286659062.1">
    <property type="nucleotide sequence ID" value="NZ_JASZYV010000001.1"/>
</dbReference>
<dbReference type="EMBL" id="JASZYV010000001">
    <property type="protein sequence ID" value="MDM0043995.1"/>
    <property type="molecule type" value="Genomic_DNA"/>
</dbReference>
<comment type="caution">
    <text evidence="1">The sequence shown here is derived from an EMBL/GenBank/DDBJ whole genome shotgun (WGS) entry which is preliminary data.</text>
</comment>